<evidence type="ECO:0000256" key="1">
    <source>
        <dbReference type="SAM" id="MobiDB-lite"/>
    </source>
</evidence>
<accession>A0ABW3Y7U6</accession>
<evidence type="ECO:0000313" key="2">
    <source>
        <dbReference type="EMBL" id="MFD1319950.1"/>
    </source>
</evidence>
<protein>
    <submittedName>
        <fullName evidence="2">Uncharacterized protein</fullName>
    </submittedName>
</protein>
<feature type="region of interest" description="Disordered" evidence="1">
    <location>
        <begin position="110"/>
        <end position="150"/>
    </location>
</feature>
<dbReference type="Proteomes" id="UP001597260">
    <property type="component" value="Unassembled WGS sequence"/>
</dbReference>
<dbReference type="RefSeq" id="WP_377566443.1">
    <property type="nucleotide sequence ID" value="NZ_JBHTMP010000002.1"/>
</dbReference>
<organism evidence="2 3">
    <name type="scientific">Micromonospora sonneratiae</name>
    <dbReference type="NCBI Taxonomy" id="1184706"/>
    <lineage>
        <taxon>Bacteria</taxon>
        <taxon>Bacillati</taxon>
        <taxon>Actinomycetota</taxon>
        <taxon>Actinomycetes</taxon>
        <taxon>Micromonosporales</taxon>
        <taxon>Micromonosporaceae</taxon>
        <taxon>Micromonospora</taxon>
    </lineage>
</organism>
<name>A0ABW3Y7U6_9ACTN</name>
<comment type="caution">
    <text evidence="2">The sequence shown here is derived from an EMBL/GenBank/DDBJ whole genome shotgun (WGS) entry which is preliminary data.</text>
</comment>
<proteinExistence type="predicted"/>
<gene>
    <name evidence="2" type="ORF">ACFQ4H_02480</name>
</gene>
<sequence>MSLRSFSILLVGLGIGTAGGGYLGSVAIWPGVVITLVGMALSFVGPGRDLSAPETTGRSETERPTMANLGTRVEQILSLAERQADDVTDAARVEAERILADARSTARALLDEAAGRTTASPSSESWRTGPGSAPTKSDNPLAGGDPDRPA</sequence>
<dbReference type="EMBL" id="JBHTMP010000002">
    <property type="protein sequence ID" value="MFD1319950.1"/>
    <property type="molecule type" value="Genomic_DNA"/>
</dbReference>
<feature type="region of interest" description="Disordered" evidence="1">
    <location>
        <begin position="47"/>
        <end position="66"/>
    </location>
</feature>
<reference evidence="3" key="1">
    <citation type="journal article" date="2019" name="Int. J. Syst. Evol. Microbiol.">
        <title>The Global Catalogue of Microorganisms (GCM) 10K type strain sequencing project: providing services to taxonomists for standard genome sequencing and annotation.</title>
        <authorList>
            <consortium name="The Broad Institute Genomics Platform"/>
            <consortium name="The Broad Institute Genome Sequencing Center for Infectious Disease"/>
            <person name="Wu L."/>
            <person name="Ma J."/>
        </authorList>
    </citation>
    <scope>NUCLEOTIDE SEQUENCE [LARGE SCALE GENOMIC DNA]</scope>
    <source>
        <strain evidence="3">JCM 31037</strain>
    </source>
</reference>
<feature type="compositionally biased region" description="Polar residues" evidence="1">
    <location>
        <begin position="117"/>
        <end position="126"/>
    </location>
</feature>
<keyword evidence="3" id="KW-1185">Reference proteome</keyword>
<evidence type="ECO:0000313" key="3">
    <source>
        <dbReference type="Proteomes" id="UP001597260"/>
    </source>
</evidence>